<reference evidence="2" key="2">
    <citation type="journal article" date="2015" name="Data Brief">
        <title>Shoot transcriptome of the giant reed, Arundo donax.</title>
        <authorList>
            <person name="Barrero R.A."/>
            <person name="Guerrero F.D."/>
            <person name="Moolhuijzen P."/>
            <person name="Goolsby J.A."/>
            <person name="Tidwell J."/>
            <person name="Bellgard S.E."/>
            <person name="Bellgard M.I."/>
        </authorList>
    </citation>
    <scope>NUCLEOTIDE SEQUENCE</scope>
    <source>
        <tissue evidence="2">Shoot tissue taken approximately 20 cm above the soil surface</tissue>
    </source>
</reference>
<feature type="compositionally biased region" description="Polar residues" evidence="1">
    <location>
        <begin position="1"/>
        <end position="11"/>
    </location>
</feature>
<name>A0A0A9E785_ARUDO</name>
<reference evidence="2" key="1">
    <citation type="submission" date="2014-09" db="EMBL/GenBank/DDBJ databases">
        <authorList>
            <person name="Magalhaes I.L.F."/>
            <person name="Oliveira U."/>
            <person name="Santos F.R."/>
            <person name="Vidigal T.H.D.A."/>
            <person name="Brescovit A.D."/>
            <person name="Santos A.J."/>
        </authorList>
    </citation>
    <scope>NUCLEOTIDE SEQUENCE</scope>
    <source>
        <tissue evidence="2">Shoot tissue taken approximately 20 cm above the soil surface</tissue>
    </source>
</reference>
<dbReference type="AlphaFoldDB" id="A0A0A9E785"/>
<proteinExistence type="predicted"/>
<protein>
    <submittedName>
        <fullName evidence="2">Uncharacterized protein</fullName>
    </submittedName>
</protein>
<accession>A0A0A9E785</accession>
<feature type="region of interest" description="Disordered" evidence="1">
    <location>
        <begin position="1"/>
        <end position="27"/>
    </location>
</feature>
<organism evidence="2">
    <name type="scientific">Arundo donax</name>
    <name type="common">Giant reed</name>
    <name type="synonym">Donax arundinaceus</name>
    <dbReference type="NCBI Taxonomy" id="35708"/>
    <lineage>
        <taxon>Eukaryota</taxon>
        <taxon>Viridiplantae</taxon>
        <taxon>Streptophyta</taxon>
        <taxon>Embryophyta</taxon>
        <taxon>Tracheophyta</taxon>
        <taxon>Spermatophyta</taxon>
        <taxon>Magnoliopsida</taxon>
        <taxon>Liliopsida</taxon>
        <taxon>Poales</taxon>
        <taxon>Poaceae</taxon>
        <taxon>PACMAD clade</taxon>
        <taxon>Arundinoideae</taxon>
        <taxon>Arundineae</taxon>
        <taxon>Arundo</taxon>
    </lineage>
</organism>
<feature type="compositionally biased region" description="Basic and acidic residues" evidence="1">
    <location>
        <begin position="12"/>
        <end position="27"/>
    </location>
</feature>
<sequence>MAVYNRSFSSPSDEHRDSGRRGRMKESDVSVLRCLYLRHASCTATAAQVRHPGE</sequence>
<evidence type="ECO:0000256" key="1">
    <source>
        <dbReference type="SAM" id="MobiDB-lite"/>
    </source>
</evidence>
<dbReference type="EMBL" id="GBRH01201954">
    <property type="protein sequence ID" value="JAD95941.1"/>
    <property type="molecule type" value="Transcribed_RNA"/>
</dbReference>
<evidence type="ECO:0000313" key="2">
    <source>
        <dbReference type="EMBL" id="JAD95941.1"/>
    </source>
</evidence>